<dbReference type="InterPro" id="IPR006710">
    <property type="entry name" value="Glyco_hydro_43"/>
</dbReference>
<keyword evidence="4 5" id="KW-0326">Glycosidase</keyword>
<reference evidence="7 8" key="1">
    <citation type="journal article" date="2016" name="Mol. Biol. Evol.">
        <title>Comparative Genomics of Early-Diverging Mushroom-Forming Fungi Provides Insights into the Origins of Lignocellulose Decay Capabilities.</title>
        <authorList>
            <person name="Nagy L.G."/>
            <person name="Riley R."/>
            <person name="Tritt A."/>
            <person name="Adam C."/>
            <person name="Daum C."/>
            <person name="Floudas D."/>
            <person name="Sun H."/>
            <person name="Yadav J.S."/>
            <person name="Pangilinan J."/>
            <person name="Larsson K.H."/>
            <person name="Matsuura K."/>
            <person name="Barry K."/>
            <person name="Labutti K."/>
            <person name="Kuo R."/>
            <person name="Ohm R.A."/>
            <person name="Bhattacharya S.S."/>
            <person name="Shirouzu T."/>
            <person name="Yoshinaga Y."/>
            <person name="Martin F.M."/>
            <person name="Grigoriev I.V."/>
            <person name="Hibbett D.S."/>
        </authorList>
    </citation>
    <scope>NUCLEOTIDE SEQUENCE [LARGE SCALE GENOMIC DNA]</scope>
    <source>
        <strain evidence="7 8">HHB12029</strain>
    </source>
</reference>
<name>A0A165FQL8_EXIGL</name>
<proteinExistence type="inferred from homology"/>
<sequence>MRFRRAMNGTCNTSTPAPAPTTTAPLPPVETEAPPPPPPTTEAPPPPPSTTVAPPAPEETGPPPLPDFPATFNNPIKPGAGADPWVIYSKEQDSYYLIQSADGGLTVHASRDLTQFAEHGAKVWSPSDGYGALWAPELHYINGDWYIYVAMQTTDDNNSHRMYVLKGTSQDPTQAFDLVGKVSTPDDNWAIDGTVMQYEPNGKLYFIWSGWTDPGNTREQQLYIAEMCSPVQICSDRVLLHEPKNDWQRSDGQGVNEGPEVLVNNGRTFLVYSAAGSWSDNYCLALMGIDGGADPMDANAWWRLDDRPVMWRSDAALAPGHASFTTDRDGTPYVVYHAIDHPGAGWGGRTMRTQSFGWNADSSPAFPVPVGFDVALPHPE</sequence>
<evidence type="ECO:0000256" key="4">
    <source>
        <dbReference type="ARBA" id="ARBA00023295"/>
    </source>
</evidence>
<evidence type="ECO:0000256" key="3">
    <source>
        <dbReference type="ARBA" id="ARBA00022801"/>
    </source>
</evidence>
<evidence type="ECO:0000256" key="5">
    <source>
        <dbReference type="RuleBase" id="RU361187"/>
    </source>
</evidence>
<dbReference type="SUPFAM" id="SSF75005">
    <property type="entry name" value="Arabinanase/levansucrase/invertase"/>
    <property type="match status" value="1"/>
</dbReference>
<dbReference type="GO" id="GO:0004553">
    <property type="term" value="F:hydrolase activity, hydrolyzing O-glycosyl compounds"/>
    <property type="evidence" value="ECO:0007669"/>
    <property type="project" value="InterPro"/>
</dbReference>
<feature type="region of interest" description="Disordered" evidence="6">
    <location>
        <begin position="1"/>
        <end position="76"/>
    </location>
</feature>
<feature type="compositionally biased region" description="Pro residues" evidence="6">
    <location>
        <begin position="25"/>
        <end position="67"/>
    </location>
</feature>
<dbReference type="EMBL" id="KV426074">
    <property type="protein sequence ID" value="KZV89372.1"/>
    <property type="molecule type" value="Genomic_DNA"/>
</dbReference>
<feature type="compositionally biased region" description="Low complexity" evidence="6">
    <location>
        <begin position="13"/>
        <end position="24"/>
    </location>
</feature>
<dbReference type="OrthoDB" id="272289at2759"/>
<dbReference type="PANTHER" id="PTHR43817:SF1">
    <property type="entry name" value="HYDROLASE, FAMILY 43, PUTATIVE (AFU_ORTHOLOGUE AFUA_3G01660)-RELATED"/>
    <property type="match status" value="1"/>
</dbReference>
<dbReference type="Pfam" id="PF04616">
    <property type="entry name" value="Glyco_hydro_43"/>
    <property type="match status" value="1"/>
</dbReference>
<dbReference type="GO" id="GO:0005975">
    <property type="term" value="P:carbohydrate metabolic process"/>
    <property type="evidence" value="ECO:0007669"/>
    <property type="project" value="InterPro"/>
</dbReference>
<dbReference type="InterPro" id="IPR023296">
    <property type="entry name" value="Glyco_hydro_beta-prop_sf"/>
</dbReference>
<keyword evidence="2" id="KW-0732">Signal</keyword>
<dbReference type="CDD" id="cd18820">
    <property type="entry name" value="GH43_LbAraf43-like"/>
    <property type="match status" value="1"/>
</dbReference>
<dbReference type="InParanoid" id="A0A165FQL8"/>
<evidence type="ECO:0000313" key="7">
    <source>
        <dbReference type="EMBL" id="KZV89372.1"/>
    </source>
</evidence>
<keyword evidence="8" id="KW-1185">Reference proteome</keyword>
<dbReference type="Proteomes" id="UP000077266">
    <property type="component" value="Unassembled WGS sequence"/>
</dbReference>
<evidence type="ECO:0000256" key="6">
    <source>
        <dbReference type="SAM" id="MobiDB-lite"/>
    </source>
</evidence>
<comment type="similarity">
    <text evidence="1 5">Belongs to the glycosyl hydrolase 43 family.</text>
</comment>
<organism evidence="7 8">
    <name type="scientific">Exidia glandulosa HHB12029</name>
    <dbReference type="NCBI Taxonomy" id="1314781"/>
    <lineage>
        <taxon>Eukaryota</taxon>
        <taxon>Fungi</taxon>
        <taxon>Dikarya</taxon>
        <taxon>Basidiomycota</taxon>
        <taxon>Agaricomycotina</taxon>
        <taxon>Agaricomycetes</taxon>
        <taxon>Auriculariales</taxon>
        <taxon>Exidiaceae</taxon>
        <taxon>Exidia</taxon>
    </lineage>
</organism>
<protein>
    <submittedName>
        <fullName evidence="7">Arabinanase/levansucrase/invertase</fullName>
    </submittedName>
</protein>
<evidence type="ECO:0000256" key="1">
    <source>
        <dbReference type="ARBA" id="ARBA00009865"/>
    </source>
</evidence>
<dbReference type="PANTHER" id="PTHR43817">
    <property type="entry name" value="GLYCOSYL HYDROLASE"/>
    <property type="match status" value="1"/>
</dbReference>
<dbReference type="AlphaFoldDB" id="A0A165FQL8"/>
<dbReference type="Gene3D" id="2.115.10.20">
    <property type="entry name" value="Glycosyl hydrolase domain, family 43"/>
    <property type="match status" value="1"/>
</dbReference>
<evidence type="ECO:0000256" key="2">
    <source>
        <dbReference type="ARBA" id="ARBA00022729"/>
    </source>
</evidence>
<gene>
    <name evidence="7" type="ORF">EXIGLDRAFT_721484</name>
</gene>
<evidence type="ECO:0000313" key="8">
    <source>
        <dbReference type="Proteomes" id="UP000077266"/>
    </source>
</evidence>
<keyword evidence="3 5" id="KW-0378">Hydrolase</keyword>
<accession>A0A165FQL8</accession>